<feature type="non-terminal residue" evidence="1">
    <location>
        <position position="1"/>
    </location>
</feature>
<reference evidence="1" key="1">
    <citation type="submission" date="2021-06" db="EMBL/GenBank/DDBJ databases">
        <authorList>
            <person name="Kallberg Y."/>
            <person name="Tangrot J."/>
            <person name="Rosling A."/>
        </authorList>
    </citation>
    <scope>NUCLEOTIDE SEQUENCE</scope>
    <source>
        <strain evidence="1">CL356</strain>
    </source>
</reference>
<evidence type="ECO:0000313" key="1">
    <source>
        <dbReference type="EMBL" id="CAG8770493.1"/>
    </source>
</evidence>
<proteinExistence type="predicted"/>
<keyword evidence="2" id="KW-1185">Reference proteome</keyword>
<comment type="caution">
    <text evidence="1">The sequence shown here is derived from an EMBL/GenBank/DDBJ whole genome shotgun (WGS) entry which is preliminary data.</text>
</comment>
<sequence length="74" mass="8389">LDRGSAWSAKPLGNGRTLDQAEKSGRRAVVTNERKEIAKRGDRGTRNIAMLYKSRLRKTLRARTPDPELLGDRR</sequence>
<dbReference type="Proteomes" id="UP000789525">
    <property type="component" value="Unassembled WGS sequence"/>
</dbReference>
<dbReference type="EMBL" id="CAJVPT010064559">
    <property type="protein sequence ID" value="CAG8770493.1"/>
    <property type="molecule type" value="Genomic_DNA"/>
</dbReference>
<feature type="non-terminal residue" evidence="1">
    <location>
        <position position="74"/>
    </location>
</feature>
<name>A0ACA9QZ48_9GLOM</name>
<accession>A0ACA9QZ48</accession>
<organism evidence="1 2">
    <name type="scientific">Acaulospora colombiana</name>
    <dbReference type="NCBI Taxonomy" id="27376"/>
    <lineage>
        <taxon>Eukaryota</taxon>
        <taxon>Fungi</taxon>
        <taxon>Fungi incertae sedis</taxon>
        <taxon>Mucoromycota</taxon>
        <taxon>Glomeromycotina</taxon>
        <taxon>Glomeromycetes</taxon>
        <taxon>Diversisporales</taxon>
        <taxon>Acaulosporaceae</taxon>
        <taxon>Acaulospora</taxon>
    </lineage>
</organism>
<gene>
    <name evidence="1" type="ORF">ACOLOM_LOCUS13753</name>
</gene>
<protein>
    <submittedName>
        <fullName evidence="1">12106_t:CDS:1</fullName>
    </submittedName>
</protein>
<evidence type="ECO:0000313" key="2">
    <source>
        <dbReference type="Proteomes" id="UP000789525"/>
    </source>
</evidence>